<reference evidence="2 3" key="1">
    <citation type="submission" date="2015-03" db="EMBL/GenBank/DDBJ databases">
        <authorList>
            <person name="Murphy D."/>
        </authorList>
    </citation>
    <scope>NUCLEOTIDE SEQUENCE [LARGE SCALE GENOMIC DNA]</scope>
    <source>
        <strain evidence="2 3">BR165/97</strain>
    </source>
</reference>
<accession>A0A0T9MG11</accession>
<evidence type="ECO:0000256" key="1">
    <source>
        <dbReference type="SAM" id="SignalP"/>
    </source>
</evidence>
<dbReference type="Proteomes" id="UP000038750">
    <property type="component" value="Unassembled WGS sequence"/>
</dbReference>
<dbReference type="EMBL" id="CPZJ01000012">
    <property type="protein sequence ID" value="CNG07574.1"/>
    <property type="molecule type" value="Genomic_DNA"/>
</dbReference>
<feature type="chain" id="PRO_5006693320" evidence="1">
    <location>
        <begin position="24"/>
        <end position="129"/>
    </location>
</feature>
<dbReference type="AlphaFoldDB" id="A0A0T9MG11"/>
<dbReference type="GO" id="GO:0005576">
    <property type="term" value="C:extracellular region"/>
    <property type="evidence" value="ECO:0007669"/>
    <property type="project" value="TreeGrafter"/>
</dbReference>
<keyword evidence="2" id="KW-0449">Lipoprotein</keyword>
<sequence length="129" mass="14855">MRIAYFRGILFLLAMIISSSSFAINCQRAATPVEYTVCGDEDLHWLDQTFSDIYQSMLVKYDTETVYQQRQIWEKSLNSCTSDSCIQRAYFQGIASMSDIDKNFDWNGQWWNITKGNDRGGGYQNNPGC</sequence>
<organism evidence="2 3">
    <name type="scientific">Yersinia intermedia</name>
    <dbReference type="NCBI Taxonomy" id="631"/>
    <lineage>
        <taxon>Bacteria</taxon>
        <taxon>Pseudomonadati</taxon>
        <taxon>Pseudomonadota</taxon>
        <taxon>Gammaproteobacteria</taxon>
        <taxon>Enterobacterales</taxon>
        <taxon>Yersiniaceae</taxon>
        <taxon>Yersinia</taxon>
    </lineage>
</organism>
<name>A0A0T9MG11_YERIN</name>
<dbReference type="PANTHER" id="PTHR37549">
    <property type="entry name" value="LIPOPROTEIN LPRI"/>
    <property type="match status" value="1"/>
</dbReference>
<feature type="signal peptide" evidence="1">
    <location>
        <begin position="1"/>
        <end position="23"/>
    </location>
</feature>
<gene>
    <name evidence="2" type="ORF">ERS008530_02866</name>
</gene>
<proteinExistence type="predicted"/>
<evidence type="ECO:0000313" key="3">
    <source>
        <dbReference type="Proteomes" id="UP000038750"/>
    </source>
</evidence>
<protein>
    <submittedName>
        <fullName evidence="2">Uncharacterized protein conserved in bacteria, putative lipoprotein</fullName>
    </submittedName>
</protein>
<keyword evidence="1" id="KW-0732">Signal</keyword>
<dbReference type="PANTHER" id="PTHR37549:SF1">
    <property type="entry name" value="LIPOPROTEIN LPRI"/>
    <property type="match status" value="1"/>
</dbReference>
<evidence type="ECO:0000313" key="2">
    <source>
        <dbReference type="EMBL" id="CNG07574.1"/>
    </source>
</evidence>
<dbReference type="InterPro" id="IPR052755">
    <property type="entry name" value="Lysozyme_Inhibitor_LprI"/>
</dbReference>